<sequence length="135" mass="15027">MNNRNNDVIDAEPRGSSSQRAESLVAIGWVSYILHLIVAVAAVVPSAQPSILLLLVALVIDLVKRSDAEGTWQESHFSWRIRSVIWAGVLYVLTSPLWLLFVVPGWIAWGLISLWFLYRIIRGMLAMSKGRGVDA</sequence>
<dbReference type="EMBL" id="CP060714">
    <property type="protein sequence ID" value="QNN58151.1"/>
    <property type="molecule type" value="Genomic_DNA"/>
</dbReference>
<feature type="transmembrane region" description="Helical" evidence="1">
    <location>
        <begin position="106"/>
        <end position="121"/>
    </location>
</feature>
<feature type="transmembrane region" description="Helical" evidence="1">
    <location>
        <begin position="21"/>
        <end position="41"/>
    </location>
</feature>
<proteinExistence type="predicted"/>
<accession>A0A7G9RRC6</accession>
<dbReference type="AlphaFoldDB" id="A0A7G9RRC6"/>
<keyword evidence="3" id="KW-1185">Reference proteome</keyword>
<evidence type="ECO:0000313" key="3">
    <source>
        <dbReference type="Proteomes" id="UP000515811"/>
    </source>
</evidence>
<evidence type="ECO:0000313" key="2">
    <source>
        <dbReference type="EMBL" id="QNN58151.1"/>
    </source>
</evidence>
<evidence type="ECO:0008006" key="4">
    <source>
        <dbReference type="Google" id="ProtNLM"/>
    </source>
</evidence>
<evidence type="ECO:0000256" key="1">
    <source>
        <dbReference type="SAM" id="Phobius"/>
    </source>
</evidence>
<reference evidence="2 3" key="1">
    <citation type="submission" date="2020-08" db="EMBL/GenBank/DDBJ databases">
        <title>Genome sequence of Diaphorobacter ruginosibacter DSM 27467T.</title>
        <authorList>
            <person name="Hyun D.-W."/>
            <person name="Bae J.-W."/>
        </authorList>
    </citation>
    <scope>NUCLEOTIDE SEQUENCE [LARGE SCALE GENOMIC DNA]</scope>
    <source>
        <strain evidence="2 3">DSM 27467</strain>
    </source>
</reference>
<dbReference type="Proteomes" id="UP000515811">
    <property type="component" value="Chromosome"/>
</dbReference>
<gene>
    <name evidence="2" type="ORF">H9K76_04615</name>
</gene>
<dbReference type="RefSeq" id="WP_187598396.1">
    <property type="nucleotide sequence ID" value="NZ_CP060714.1"/>
</dbReference>
<dbReference type="KEGG" id="drg:H9K76_04615"/>
<organism evidence="2 3">
    <name type="scientific">Diaphorobacter ruginosibacter</name>
    <dbReference type="NCBI Taxonomy" id="1715720"/>
    <lineage>
        <taxon>Bacteria</taxon>
        <taxon>Pseudomonadati</taxon>
        <taxon>Pseudomonadota</taxon>
        <taxon>Betaproteobacteria</taxon>
        <taxon>Burkholderiales</taxon>
        <taxon>Comamonadaceae</taxon>
        <taxon>Diaphorobacter</taxon>
    </lineage>
</organism>
<keyword evidence="1" id="KW-1133">Transmembrane helix</keyword>
<protein>
    <recommendedName>
        <fullName evidence="4">Transmembrane protein</fullName>
    </recommendedName>
</protein>
<keyword evidence="1" id="KW-0812">Transmembrane</keyword>
<keyword evidence="1" id="KW-0472">Membrane</keyword>
<name>A0A7G9RRC6_9BURK</name>